<dbReference type="Proteomes" id="UP001166286">
    <property type="component" value="Unassembled WGS sequence"/>
</dbReference>
<keyword evidence="1" id="KW-0472">Membrane</keyword>
<dbReference type="EMBL" id="JAFEKC020000024">
    <property type="protein sequence ID" value="KAK0507368.1"/>
    <property type="molecule type" value="Genomic_DNA"/>
</dbReference>
<keyword evidence="1" id="KW-0812">Transmembrane</keyword>
<feature type="transmembrane region" description="Helical" evidence="1">
    <location>
        <begin position="36"/>
        <end position="55"/>
    </location>
</feature>
<name>A0AA39QTD2_9LECA</name>
<protein>
    <submittedName>
        <fullName evidence="2">Uncharacterized protein</fullName>
    </submittedName>
</protein>
<keyword evidence="3" id="KW-1185">Reference proteome</keyword>
<proteinExistence type="predicted"/>
<sequence>MSKYFLNFTSFDVQLWPPPPKTDPRLFSEYLLNPTLWVPLLLLYHSITSIALRTANFRDYRGRRDTVWYEFCLGHMLVLELFMIHFLYIFQKHCSLSDNISLLLYALVGCFVHIIA</sequence>
<feature type="transmembrane region" description="Helical" evidence="1">
    <location>
        <begin position="67"/>
        <end position="90"/>
    </location>
</feature>
<comment type="caution">
    <text evidence="2">The sequence shown here is derived from an EMBL/GenBank/DDBJ whole genome shotgun (WGS) entry which is preliminary data.</text>
</comment>
<evidence type="ECO:0000256" key="1">
    <source>
        <dbReference type="SAM" id="Phobius"/>
    </source>
</evidence>
<evidence type="ECO:0000313" key="3">
    <source>
        <dbReference type="Proteomes" id="UP001166286"/>
    </source>
</evidence>
<feature type="transmembrane region" description="Helical" evidence="1">
    <location>
        <begin position="96"/>
        <end position="115"/>
    </location>
</feature>
<reference evidence="2" key="1">
    <citation type="submission" date="2023-03" db="EMBL/GenBank/DDBJ databases">
        <title>Complete genome of Cladonia borealis.</title>
        <authorList>
            <person name="Park H."/>
        </authorList>
    </citation>
    <scope>NUCLEOTIDE SEQUENCE</scope>
    <source>
        <strain evidence="2">ANT050790</strain>
    </source>
</reference>
<evidence type="ECO:0000313" key="2">
    <source>
        <dbReference type="EMBL" id="KAK0507368.1"/>
    </source>
</evidence>
<accession>A0AA39QTD2</accession>
<organism evidence="2 3">
    <name type="scientific">Cladonia borealis</name>
    <dbReference type="NCBI Taxonomy" id="184061"/>
    <lineage>
        <taxon>Eukaryota</taxon>
        <taxon>Fungi</taxon>
        <taxon>Dikarya</taxon>
        <taxon>Ascomycota</taxon>
        <taxon>Pezizomycotina</taxon>
        <taxon>Lecanoromycetes</taxon>
        <taxon>OSLEUM clade</taxon>
        <taxon>Lecanoromycetidae</taxon>
        <taxon>Lecanorales</taxon>
        <taxon>Lecanorineae</taxon>
        <taxon>Cladoniaceae</taxon>
        <taxon>Cladonia</taxon>
    </lineage>
</organism>
<keyword evidence="1" id="KW-1133">Transmembrane helix</keyword>
<dbReference type="AlphaFoldDB" id="A0AA39QTD2"/>
<gene>
    <name evidence="2" type="ORF">JMJ35_010406</name>
</gene>